<keyword evidence="3" id="KW-1185">Reference proteome</keyword>
<dbReference type="Proteomes" id="UP000325577">
    <property type="component" value="Linkage Group LG2"/>
</dbReference>
<evidence type="ECO:0000313" key="3">
    <source>
        <dbReference type="Proteomes" id="UP000325577"/>
    </source>
</evidence>
<evidence type="ECO:0000256" key="1">
    <source>
        <dbReference type="SAM" id="MobiDB-lite"/>
    </source>
</evidence>
<dbReference type="OrthoDB" id="1690366at2759"/>
<gene>
    <name evidence="2" type="ORF">F0562_005643</name>
</gene>
<dbReference type="EMBL" id="CM018043">
    <property type="protein sequence ID" value="KAA8530898.1"/>
    <property type="molecule type" value="Genomic_DNA"/>
</dbReference>
<evidence type="ECO:0000313" key="2">
    <source>
        <dbReference type="EMBL" id="KAA8530898.1"/>
    </source>
</evidence>
<feature type="region of interest" description="Disordered" evidence="1">
    <location>
        <begin position="204"/>
        <end position="262"/>
    </location>
</feature>
<feature type="compositionally biased region" description="Basic and acidic residues" evidence="1">
    <location>
        <begin position="238"/>
        <end position="248"/>
    </location>
</feature>
<dbReference type="AlphaFoldDB" id="A0A5J5AKV6"/>
<organism evidence="2 3">
    <name type="scientific">Nyssa sinensis</name>
    <dbReference type="NCBI Taxonomy" id="561372"/>
    <lineage>
        <taxon>Eukaryota</taxon>
        <taxon>Viridiplantae</taxon>
        <taxon>Streptophyta</taxon>
        <taxon>Embryophyta</taxon>
        <taxon>Tracheophyta</taxon>
        <taxon>Spermatophyta</taxon>
        <taxon>Magnoliopsida</taxon>
        <taxon>eudicotyledons</taxon>
        <taxon>Gunneridae</taxon>
        <taxon>Pentapetalae</taxon>
        <taxon>asterids</taxon>
        <taxon>Cornales</taxon>
        <taxon>Nyssaceae</taxon>
        <taxon>Nyssa</taxon>
    </lineage>
</organism>
<feature type="compositionally biased region" description="Low complexity" evidence="1">
    <location>
        <begin position="218"/>
        <end position="235"/>
    </location>
</feature>
<sequence length="307" mass="34095">MHQREMGHRDSVPLSYNFDVRESNPAAGGFLMQLDPWISPYSAKVRETIFQDLLDQAKRMPIGDQAPGTSTNRISNFQITGFSATTNQSRNPSSTPKTNVLSTYNTIQDMLGSSAPFGVVGQHLNNLNREYGVVPMVQFNSNRKQSQSFSFIEPDLEIQRAGKGLNLDGVLSRQVQLGLEISEPKTDQMITGSKWLNLNQTHPLKDLKSTGQPSGECSNSNSNSTSSNSDSNNKSNKSHGDHANEEHSPAVNPPIEHTEDSLYDNPPFEVNWGDDRLWTSGIQESGLWEWDDLVIADNLNVENVDNF</sequence>
<accession>A0A5J5AKV6</accession>
<name>A0A5J5AKV6_9ASTE</name>
<protein>
    <submittedName>
        <fullName evidence="2">Uncharacterized protein</fullName>
    </submittedName>
</protein>
<reference evidence="2 3" key="1">
    <citation type="submission" date="2019-09" db="EMBL/GenBank/DDBJ databases">
        <title>A chromosome-level genome assembly of the Chinese tupelo Nyssa sinensis.</title>
        <authorList>
            <person name="Yang X."/>
            <person name="Kang M."/>
            <person name="Yang Y."/>
            <person name="Xiong H."/>
            <person name="Wang M."/>
            <person name="Zhang Z."/>
            <person name="Wang Z."/>
            <person name="Wu H."/>
            <person name="Ma T."/>
            <person name="Liu J."/>
            <person name="Xi Z."/>
        </authorList>
    </citation>
    <scope>NUCLEOTIDE SEQUENCE [LARGE SCALE GENOMIC DNA]</scope>
    <source>
        <strain evidence="2">J267</strain>
        <tissue evidence="2">Leaf</tissue>
    </source>
</reference>
<proteinExistence type="predicted"/>